<reference evidence="2" key="1">
    <citation type="journal article" date="2019" name="Int. J. Syst. Evol. Microbiol.">
        <title>The Global Catalogue of Microorganisms (GCM) 10K type strain sequencing project: providing services to taxonomists for standard genome sequencing and annotation.</title>
        <authorList>
            <consortium name="The Broad Institute Genomics Platform"/>
            <consortium name="The Broad Institute Genome Sequencing Center for Infectious Disease"/>
            <person name="Wu L."/>
            <person name="Ma J."/>
        </authorList>
    </citation>
    <scope>NUCLEOTIDE SEQUENCE [LARGE SCALE GENOMIC DNA]</scope>
    <source>
        <strain evidence="2">CCUG 49452</strain>
    </source>
</reference>
<dbReference type="RefSeq" id="WP_382431174.1">
    <property type="nucleotide sequence ID" value="NZ_JBHSHJ010000003.1"/>
</dbReference>
<name>A0ABV9QFV5_9BURK</name>
<dbReference type="EMBL" id="JBHSHJ010000003">
    <property type="protein sequence ID" value="MFC4788600.1"/>
    <property type="molecule type" value="Genomic_DNA"/>
</dbReference>
<keyword evidence="2" id="KW-1185">Reference proteome</keyword>
<gene>
    <name evidence="1" type="ORF">ACFO6X_06325</name>
</gene>
<evidence type="ECO:0000313" key="1">
    <source>
        <dbReference type="EMBL" id="MFC4788600.1"/>
    </source>
</evidence>
<proteinExistence type="predicted"/>
<protein>
    <submittedName>
        <fullName evidence="1">Uncharacterized protein</fullName>
    </submittedName>
</protein>
<comment type="caution">
    <text evidence="1">The sequence shown here is derived from an EMBL/GenBank/DDBJ whole genome shotgun (WGS) entry which is preliminary data.</text>
</comment>
<evidence type="ECO:0000313" key="2">
    <source>
        <dbReference type="Proteomes" id="UP001596001"/>
    </source>
</evidence>
<sequence>MSDLKSSIATVLALAPAVQSASKADAPIVDLQGAGSATVVINTGAIVGDGLFVVKLVHGNAADLADGVDVAADDLLGAFPASLAADTAYAVGYRGNKRYVRMVITKTSGTSVAAGAVLIKGHLSLSGSV</sequence>
<accession>A0ABV9QFV5</accession>
<organism evidence="1 2">
    <name type="scientific">Giesbergeria sinuosa</name>
    <dbReference type="NCBI Taxonomy" id="80883"/>
    <lineage>
        <taxon>Bacteria</taxon>
        <taxon>Pseudomonadati</taxon>
        <taxon>Pseudomonadota</taxon>
        <taxon>Betaproteobacteria</taxon>
        <taxon>Burkholderiales</taxon>
        <taxon>Comamonadaceae</taxon>
        <taxon>Giesbergeria</taxon>
    </lineage>
</organism>
<dbReference type="Proteomes" id="UP001596001">
    <property type="component" value="Unassembled WGS sequence"/>
</dbReference>